<accession>A0A9W6VKG4</accession>
<dbReference type="PROSITE" id="PS51257">
    <property type="entry name" value="PROKAR_LIPOPROTEIN"/>
    <property type="match status" value="1"/>
</dbReference>
<evidence type="ECO:0000256" key="5">
    <source>
        <dbReference type="SAM" id="MobiDB-lite"/>
    </source>
</evidence>
<evidence type="ECO:0000313" key="7">
    <source>
        <dbReference type="EMBL" id="GLY69486.1"/>
    </source>
</evidence>
<comment type="caution">
    <text evidence="7">The sequence shown here is derived from an EMBL/GenBank/DDBJ whole genome shotgun (WGS) entry which is preliminary data.</text>
</comment>
<reference evidence="7" key="1">
    <citation type="submission" date="2023-03" db="EMBL/GenBank/DDBJ databases">
        <title>Amycolatopsis taiwanensis NBRC 103393.</title>
        <authorList>
            <person name="Ichikawa N."/>
            <person name="Sato H."/>
            <person name="Tonouchi N."/>
        </authorList>
    </citation>
    <scope>NUCLEOTIDE SEQUENCE</scope>
    <source>
        <strain evidence="7">NBRC 103393</strain>
    </source>
</reference>
<proteinExistence type="inferred from homology"/>
<dbReference type="Gene3D" id="3.30.70.2450">
    <property type="match status" value="1"/>
</dbReference>
<comment type="similarity">
    <text evidence="2">Belongs to the PheA/TfdB FAD monooxygenase family.</text>
</comment>
<dbReference type="PRINTS" id="PR00420">
    <property type="entry name" value="RNGMNOXGNASE"/>
</dbReference>
<evidence type="ECO:0000259" key="6">
    <source>
        <dbReference type="Pfam" id="PF01494"/>
    </source>
</evidence>
<dbReference type="EMBL" id="BSTI01000016">
    <property type="protein sequence ID" value="GLY69486.1"/>
    <property type="molecule type" value="Genomic_DNA"/>
</dbReference>
<dbReference type="Pfam" id="PF21274">
    <property type="entry name" value="Rng_hyd_C"/>
    <property type="match status" value="1"/>
</dbReference>
<keyword evidence="4" id="KW-0274">FAD</keyword>
<feature type="region of interest" description="Disordered" evidence="5">
    <location>
        <begin position="370"/>
        <end position="402"/>
    </location>
</feature>
<dbReference type="InterPro" id="IPR050641">
    <property type="entry name" value="RIFMO-like"/>
</dbReference>
<dbReference type="InterPro" id="IPR036188">
    <property type="entry name" value="FAD/NAD-bd_sf"/>
</dbReference>
<name>A0A9W6VKG4_9PSEU</name>
<dbReference type="PANTHER" id="PTHR43004">
    <property type="entry name" value="TRK SYSTEM POTASSIUM UPTAKE PROTEIN"/>
    <property type="match status" value="1"/>
</dbReference>
<organism evidence="7 8">
    <name type="scientific">Amycolatopsis taiwanensis</name>
    <dbReference type="NCBI Taxonomy" id="342230"/>
    <lineage>
        <taxon>Bacteria</taxon>
        <taxon>Bacillati</taxon>
        <taxon>Actinomycetota</taxon>
        <taxon>Actinomycetes</taxon>
        <taxon>Pseudonocardiales</taxon>
        <taxon>Pseudonocardiaceae</taxon>
        <taxon>Amycolatopsis</taxon>
    </lineage>
</organism>
<feature type="domain" description="FAD-binding" evidence="6">
    <location>
        <begin position="3"/>
        <end position="342"/>
    </location>
</feature>
<dbReference type="Gene3D" id="3.40.30.120">
    <property type="match status" value="1"/>
</dbReference>
<dbReference type="PANTHER" id="PTHR43004:SF19">
    <property type="entry name" value="BINDING MONOOXYGENASE, PUTATIVE (JCVI)-RELATED"/>
    <property type="match status" value="1"/>
</dbReference>
<dbReference type="InterPro" id="IPR002938">
    <property type="entry name" value="FAD-bd"/>
</dbReference>
<dbReference type="NCBIfam" id="NF004832">
    <property type="entry name" value="PRK06184.1"/>
    <property type="match status" value="1"/>
</dbReference>
<evidence type="ECO:0000256" key="4">
    <source>
        <dbReference type="ARBA" id="ARBA00022827"/>
    </source>
</evidence>
<comment type="cofactor">
    <cofactor evidence="1">
        <name>FAD</name>
        <dbReference type="ChEBI" id="CHEBI:57692"/>
    </cofactor>
</comment>
<evidence type="ECO:0000313" key="8">
    <source>
        <dbReference type="Proteomes" id="UP001165136"/>
    </source>
</evidence>
<dbReference type="SUPFAM" id="SSF52833">
    <property type="entry name" value="Thioredoxin-like"/>
    <property type="match status" value="1"/>
</dbReference>
<dbReference type="GO" id="GO:0016709">
    <property type="term" value="F:oxidoreductase activity, acting on paired donors, with incorporation or reduction of molecular oxygen, NAD(P)H as one donor, and incorporation of one atom of oxygen"/>
    <property type="evidence" value="ECO:0007669"/>
    <property type="project" value="UniProtKB-ARBA"/>
</dbReference>
<dbReference type="Pfam" id="PF01494">
    <property type="entry name" value="FAD_binding_3"/>
    <property type="match status" value="1"/>
</dbReference>
<keyword evidence="3" id="KW-0285">Flavoprotein</keyword>
<dbReference type="InterPro" id="IPR036249">
    <property type="entry name" value="Thioredoxin-like_sf"/>
</dbReference>
<sequence>MREIDVVIAGGGPTGLTLACELAVRSIEFRIIDRAEGFFGGSRADGIQPRTMEVFADLGVIDPMLAVGDLGTVMRAYRGNEVVWEGRMAEPVEPTPSMPYPNPWFVPQFRTEEILRERLAELGGQVELSTELTDFTQDADGVTATLVANGVPETVRARYLVGADGGHSTVRKHLGIAFPGETDEGTTMLFADARVDGLSHDHGRIWPTGEGAVSVMPLSGTELFVVATTPPEDSDEPVLGYLQRQITESSGREDIVVREVTWCTTWRANTRLAERFRDGRVFLAGDAGHVHPPTGGQGMNTGVQDAYNLGWKLAAALSGTADDLLDSYETERLAAARTALDLSTALLEKHKRGDEDAHVRGPELYGLTLNYRGGPLSRDDRKEPGTLSAGDRAPDAPASTPDGRPVRLFDLFHSPHWTLLAFGAEHAGTVADLAGGFGPALRAFTVVQPGQLADRNAVVDSDGHIRAGYDAAEGTLMLVRPDGYLGLVTSRGAERLTEYWNALHGSRMPATA</sequence>
<dbReference type="Proteomes" id="UP001165136">
    <property type="component" value="Unassembled WGS sequence"/>
</dbReference>
<keyword evidence="8" id="KW-1185">Reference proteome</keyword>
<dbReference type="GO" id="GO:0071949">
    <property type="term" value="F:FAD binding"/>
    <property type="evidence" value="ECO:0007669"/>
    <property type="project" value="InterPro"/>
</dbReference>
<dbReference type="Gene3D" id="3.50.50.60">
    <property type="entry name" value="FAD/NAD(P)-binding domain"/>
    <property type="match status" value="1"/>
</dbReference>
<gene>
    <name evidence="7" type="primary">mhpA</name>
    <name evidence="7" type="ORF">Atai01_61050</name>
</gene>
<protein>
    <submittedName>
        <fullName evidence="7">3-(3-hydroxyphenyl)propionate hydroxylase</fullName>
    </submittedName>
</protein>
<evidence type="ECO:0000256" key="1">
    <source>
        <dbReference type="ARBA" id="ARBA00001974"/>
    </source>
</evidence>
<dbReference type="RefSeq" id="WP_285489022.1">
    <property type="nucleotide sequence ID" value="NZ_BSTI01000016.1"/>
</dbReference>
<evidence type="ECO:0000256" key="3">
    <source>
        <dbReference type="ARBA" id="ARBA00022630"/>
    </source>
</evidence>
<dbReference type="SUPFAM" id="SSF51905">
    <property type="entry name" value="FAD/NAD(P)-binding domain"/>
    <property type="match status" value="1"/>
</dbReference>
<evidence type="ECO:0000256" key="2">
    <source>
        <dbReference type="ARBA" id="ARBA00007801"/>
    </source>
</evidence>
<dbReference type="AlphaFoldDB" id="A0A9W6VKG4"/>